<evidence type="ECO:0000313" key="5">
    <source>
        <dbReference type="EMBL" id="CAD9232223.1"/>
    </source>
</evidence>
<name>A0A6T6BMI4_9RHOD</name>
<dbReference type="SUPFAM" id="SSF53067">
    <property type="entry name" value="Actin-like ATPase domain"/>
    <property type="match status" value="2"/>
</dbReference>
<dbReference type="EMBL" id="HBGH01007839">
    <property type="protein sequence ID" value="CAD9232224.1"/>
    <property type="molecule type" value="Transcribed_RNA"/>
</dbReference>
<gene>
    <name evidence="4" type="ORF">CCAE0312_LOCUS4303</name>
    <name evidence="5" type="ORF">CCAE0312_LOCUS4304</name>
    <name evidence="6" type="ORF">CCAE0312_LOCUS4305</name>
</gene>
<feature type="region of interest" description="Disordered" evidence="3">
    <location>
        <begin position="673"/>
        <end position="734"/>
    </location>
</feature>
<dbReference type="FunFam" id="3.90.640.10:FF:000004">
    <property type="entry name" value="Heat shock 70 kDa protein 4"/>
    <property type="match status" value="1"/>
</dbReference>
<protein>
    <submittedName>
        <fullName evidence="5">Uncharacterized protein</fullName>
    </submittedName>
</protein>
<feature type="compositionally biased region" description="Low complexity" evidence="3">
    <location>
        <begin position="684"/>
        <end position="707"/>
    </location>
</feature>
<dbReference type="GO" id="GO:0005634">
    <property type="term" value="C:nucleus"/>
    <property type="evidence" value="ECO:0007669"/>
    <property type="project" value="TreeGrafter"/>
</dbReference>
<dbReference type="EMBL" id="HBGH01007838">
    <property type="protein sequence ID" value="CAD9232223.1"/>
    <property type="molecule type" value="Transcribed_RNA"/>
</dbReference>
<dbReference type="Gene3D" id="1.20.1270.10">
    <property type="match status" value="2"/>
</dbReference>
<dbReference type="SUPFAM" id="SSF100920">
    <property type="entry name" value="Heat shock protein 70kD (HSP70), peptide-binding domain"/>
    <property type="match status" value="1"/>
</dbReference>
<dbReference type="InterPro" id="IPR043129">
    <property type="entry name" value="ATPase_NBD"/>
</dbReference>
<dbReference type="Gene3D" id="2.60.34.10">
    <property type="entry name" value="Substrate Binding Domain Of DNAk, Chain A, domain 1"/>
    <property type="match status" value="1"/>
</dbReference>
<dbReference type="Gene3D" id="3.30.420.40">
    <property type="match status" value="2"/>
</dbReference>
<feature type="compositionally biased region" description="Basic and acidic residues" evidence="3">
    <location>
        <begin position="399"/>
        <end position="409"/>
    </location>
</feature>
<feature type="region of interest" description="Disordered" evidence="3">
    <location>
        <begin position="389"/>
        <end position="448"/>
    </location>
</feature>
<dbReference type="PANTHER" id="PTHR45639">
    <property type="entry name" value="HSC70CB, ISOFORM G-RELATED"/>
    <property type="match status" value="1"/>
</dbReference>
<proteinExistence type="predicted"/>
<dbReference type="FunFam" id="3.30.420.40:FF:000171">
    <property type="entry name" value="Heat shock 70 kDa protein 4"/>
    <property type="match status" value="1"/>
</dbReference>
<organism evidence="5">
    <name type="scientific">Compsopogon caeruleus</name>
    <dbReference type="NCBI Taxonomy" id="31354"/>
    <lineage>
        <taxon>Eukaryota</taxon>
        <taxon>Rhodophyta</taxon>
        <taxon>Compsopogonophyceae</taxon>
        <taxon>Compsopogonales</taxon>
        <taxon>Compsopogonaceae</taxon>
        <taxon>Compsopogon</taxon>
    </lineage>
</organism>
<dbReference type="Gene3D" id="3.90.640.10">
    <property type="entry name" value="Actin, Chain A, domain 4"/>
    <property type="match status" value="1"/>
</dbReference>
<dbReference type="GO" id="GO:0140662">
    <property type="term" value="F:ATP-dependent protein folding chaperone"/>
    <property type="evidence" value="ECO:0007669"/>
    <property type="project" value="InterPro"/>
</dbReference>
<dbReference type="Pfam" id="PF00012">
    <property type="entry name" value="HSP70"/>
    <property type="match status" value="1"/>
</dbReference>
<evidence type="ECO:0000313" key="4">
    <source>
        <dbReference type="EMBL" id="CAD9232222.1"/>
    </source>
</evidence>
<evidence type="ECO:0000256" key="3">
    <source>
        <dbReference type="SAM" id="MobiDB-lite"/>
    </source>
</evidence>
<dbReference type="InterPro" id="IPR029047">
    <property type="entry name" value="HSP70_peptide-bd_sf"/>
</dbReference>
<keyword evidence="1" id="KW-0547">Nucleotide-binding</keyword>
<dbReference type="PANTHER" id="PTHR45639:SF4">
    <property type="entry name" value="HSC70CB, ISOFORM G"/>
    <property type="match status" value="1"/>
</dbReference>
<dbReference type="AlphaFoldDB" id="A0A6T6BMI4"/>
<dbReference type="EMBL" id="HBGH01007836">
    <property type="protein sequence ID" value="CAD9232222.1"/>
    <property type="molecule type" value="Transcribed_RNA"/>
</dbReference>
<accession>A0A6T6BMI4</accession>
<dbReference type="PRINTS" id="PR00301">
    <property type="entry name" value="HEATSHOCK70"/>
</dbReference>
<sequence>MSYEALVGMLLAKLAQIASTENGNAVKDFVVSVPGYFTDRQRRALMDAAKIANINLLRLMNEHAAIALGYGIFRTAELPEADPIKIVFVDIGQSATSVIVGSFLRSEAKVLSVASDPSLGGRAVDTLLVEHFSNQFLEQYKVDPRTRPRPLLRMRAECEKLKKVLSSIPESPLNIECLMDDIDVKGFMKREDLEALITPLCKSLETLCRRALESAGLTAADIHSVEIVGGSSRIPAFKQAIETVFGGNLRTTLNADECIARGCAMMGAILSPAFKVREYKLVDVYPFEVSVLKELRMGGSELITLMPPMHALPATKALSFPNQGPFSLTMKYLDTQGHIDFGDFHVEEIADAPDAKVRVKIRLSSNGVAEVATAQLLQEVEVEEIIPTEDVSKKAPSTESKDVEMKDQLVDGPSTSKDDASASTEPVAPGNNEVLDGGENENNGVVPMEAEVETPKTRKVKKLKTSDLIVKQGLIGVGLGSKALADAIEQESKMQAQDLYLREKADARNALEAYVYEIRSRLDEYGGDLREFCEEKVCSNFKLLLDKTEEWIYDEEGERAGKSVLQSKREELAAVAAPILSRKYESDNREVQIKNLEEASAMYKQVNIQTELYDHLTDAERESILKKCEETDRWLVKEREAQAVLPKASDPTLTLARITEALTSLHAVCRPIYSKPKPKPPVPEVAQEAPMDTTSGNAEGASASATSGEEKSAAKDMQSNSHPEPTPQAADMEM</sequence>
<dbReference type="InterPro" id="IPR029048">
    <property type="entry name" value="HSP70_C_sf"/>
</dbReference>
<dbReference type="InterPro" id="IPR013126">
    <property type="entry name" value="Hsp_70_fam"/>
</dbReference>
<dbReference type="GO" id="GO:0005524">
    <property type="term" value="F:ATP binding"/>
    <property type="evidence" value="ECO:0007669"/>
    <property type="project" value="UniProtKB-KW"/>
</dbReference>
<keyword evidence="2" id="KW-0067">ATP-binding</keyword>
<evidence type="ECO:0000256" key="2">
    <source>
        <dbReference type="ARBA" id="ARBA00022840"/>
    </source>
</evidence>
<reference evidence="5" key="1">
    <citation type="submission" date="2021-01" db="EMBL/GenBank/DDBJ databases">
        <authorList>
            <person name="Corre E."/>
            <person name="Pelletier E."/>
            <person name="Niang G."/>
            <person name="Scheremetjew M."/>
            <person name="Finn R."/>
            <person name="Kale V."/>
            <person name="Holt S."/>
            <person name="Cochrane G."/>
            <person name="Meng A."/>
            <person name="Brown T."/>
            <person name="Cohen L."/>
        </authorList>
    </citation>
    <scope>NUCLEOTIDE SEQUENCE</scope>
    <source>
        <strain evidence="5">SAG 36.94</strain>
    </source>
</reference>
<dbReference type="SUPFAM" id="SSF100934">
    <property type="entry name" value="Heat shock protein 70kD (HSP70), C-terminal subdomain"/>
    <property type="match status" value="2"/>
</dbReference>
<evidence type="ECO:0000256" key="1">
    <source>
        <dbReference type="ARBA" id="ARBA00022741"/>
    </source>
</evidence>
<dbReference type="GO" id="GO:0005829">
    <property type="term" value="C:cytosol"/>
    <property type="evidence" value="ECO:0007669"/>
    <property type="project" value="TreeGrafter"/>
</dbReference>
<evidence type="ECO:0000313" key="6">
    <source>
        <dbReference type="EMBL" id="CAD9232224.1"/>
    </source>
</evidence>